<dbReference type="GO" id="GO:0009100">
    <property type="term" value="P:glycoprotein metabolic process"/>
    <property type="evidence" value="ECO:0007669"/>
    <property type="project" value="UniProtKB-ARBA"/>
</dbReference>
<dbReference type="PANTHER" id="PTHR13627:SF31">
    <property type="entry name" value="RIBITOL 5-PHOSPHATE TRANSFERASE FKRP"/>
    <property type="match status" value="1"/>
</dbReference>
<dbReference type="AlphaFoldDB" id="L1N8K2"/>
<evidence type="ECO:0000259" key="1">
    <source>
        <dbReference type="Pfam" id="PF04991"/>
    </source>
</evidence>
<dbReference type="OrthoDB" id="9786100at2"/>
<dbReference type="InterPro" id="IPR007074">
    <property type="entry name" value="LicD/FKTN/FKRP_NTP_transf"/>
</dbReference>
<comment type="caution">
    <text evidence="2">The sequence shown here is derived from an EMBL/GenBank/DDBJ whole genome shotgun (WGS) entry which is preliminary data.</text>
</comment>
<evidence type="ECO:0000313" key="2">
    <source>
        <dbReference type="EMBL" id="EKX99665.1"/>
    </source>
</evidence>
<dbReference type="InterPro" id="IPR052613">
    <property type="entry name" value="LicD_transferase"/>
</dbReference>
<dbReference type="Pfam" id="PF04991">
    <property type="entry name" value="LicD"/>
    <property type="match status" value="1"/>
</dbReference>
<gene>
    <name evidence="2" type="ORF">HMPREF9151_01611</name>
</gene>
<dbReference type="PATRIC" id="fig|1127699.3.peg.1488"/>
<dbReference type="STRING" id="1127699.HMPREF9151_01611"/>
<protein>
    <recommendedName>
        <fullName evidence="1">LicD/FKTN/FKRP nucleotidyltransferase domain-containing protein</fullName>
    </recommendedName>
</protein>
<keyword evidence="3" id="KW-1185">Reference proteome</keyword>
<organism evidence="2 3">
    <name type="scientific">Hoylesella saccharolytica F0055</name>
    <dbReference type="NCBI Taxonomy" id="1127699"/>
    <lineage>
        <taxon>Bacteria</taxon>
        <taxon>Pseudomonadati</taxon>
        <taxon>Bacteroidota</taxon>
        <taxon>Bacteroidia</taxon>
        <taxon>Bacteroidales</taxon>
        <taxon>Prevotellaceae</taxon>
        <taxon>Hoylesella</taxon>
    </lineage>
</organism>
<name>L1N8K2_9BACT</name>
<dbReference type="RefSeq" id="WP_009162917.1">
    <property type="nucleotide sequence ID" value="NZ_KB291003.1"/>
</dbReference>
<dbReference type="PANTHER" id="PTHR13627">
    <property type="entry name" value="FUKUTIN RELATED PROTEIN"/>
    <property type="match status" value="1"/>
</dbReference>
<dbReference type="Proteomes" id="UP000010433">
    <property type="component" value="Unassembled WGS sequence"/>
</dbReference>
<sequence length="232" mass="28019">MLKKIKTTAGVYKYDFRPLFPGIKRINKIIAKENLLLVKNILDKEELPFMLAYGTLLGAVREHDFIAHDEDIDLIVMKEYFDHFVALLFIFRTEGFEVVRYEKRGFLSLIRKGEYIDFYFYQDYPGEPTLRYCGQDLYFKEELNNLIDYDFLDTTFKAPKNYIKYLEFYYGENWRHPIIAFNYNLSSIGRVKEYTIQYIKALLPERLLEILQEKKDKKRMCQWIKKAHQFKL</sequence>
<reference evidence="2 3" key="1">
    <citation type="submission" date="2012-05" db="EMBL/GenBank/DDBJ databases">
        <authorList>
            <person name="Weinstock G."/>
            <person name="Sodergren E."/>
            <person name="Lobos E.A."/>
            <person name="Fulton L."/>
            <person name="Fulton R."/>
            <person name="Courtney L."/>
            <person name="Fronick C."/>
            <person name="O'Laughlin M."/>
            <person name="Godfrey J."/>
            <person name="Wilson R.M."/>
            <person name="Miner T."/>
            <person name="Farmer C."/>
            <person name="Delehaunty K."/>
            <person name="Cordes M."/>
            <person name="Minx P."/>
            <person name="Tomlinson C."/>
            <person name="Chen J."/>
            <person name="Wollam A."/>
            <person name="Pepin K.H."/>
            <person name="Bhonagiri V."/>
            <person name="Zhang X."/>
            <person name="Suruliraj S."/>
            <person name="Warren W."/>
            <person name="Mitreva M."/>
            <person name="Mardis E.R."/>
            <person name="Wilson R.K."/>
        </authorList>
    </citation>
    <scope>NUCLEOTIDE SEQUENCE [LARGE SCALE GENOMIC DNA]</scope>
    <source>
        <strain evidence="2 3">F0055</strain>
    </source>
</reference>
<proteinExistence type="predicted"/>
<evidence type="ECO:0000313" key="3">
    <source>
        <dbReference type="Proteomes" id="UP000010433"/>
    </source>
</evidence>
<dbReference type="HOGENOM" id="CLU_1189071_0_0_10"/>
<accession>L1N8K2</accession>
<dbReference type="EMBL" id="AMEP01000098">
    <property type="protein sequence ID" value="EKX99665.1"/>
    <property type="molecule type" value="Genomic_DNA"/>
</dbReference>
<feature type="domain" description="LicD/FKTN/FKRP nucleotidyltransferase" evidence="1">
    <location>
        <begin position="44"/>
        <end position="89"/>
    </location>
</feature>